<dbReference type="Pfam" id="PF01476">
    <property type="entry name" value="LysM"/>
    <property type="match status" value="2"/>
</dbReference>
<evidence type="ECO:0000313" key="3">
    <source>
        <dbReference type="Proteomes" id="UP000234857"/>
    </source>
</evidence>
<proteinExistence type="predicted"/>
<dbReference type="Proteomes" id="UP000234857">
    <property type="component" value="Unassembled WGS sequence"/>
</dbReference>
<feature type="domain" description="LysM" evidence="1">
    <location>
        <begin position="38"/>
        <end position="86"/>
    </location>
</feature>
<dbReference type="CDD" id="cd00118">
    <property type="entry name" value="LysM"/>
    <property type="match status" value="1"/>
</dbReference>
<dbReference type="PROSITE" id="PS51782">
    <property type="entry name" value="LYSM"/>
    <property type="match status" value="1"/>
</dbReference>
<accession>A0A2N5ZJZ6</accession>
<sequence length="144" mass="16737">MDPYNYKKIASFNGIESPDVIYPGQKINFPGQIVKRDYIYTVSLGDNLWQIAKKVYNNPLMWKFLAGYNSVDLESRIIWPGMKLRIPYNTSKYVAQEGDDMFKIAAKLYNSPLFAARLAGYNNIDYLYYVAPGTVIYYPEFEIR</sequence>
<reference evidence="2 3" key="1">
    <citation type="submission" date="2017-11" db="EMBL/GenBank/DDBJ databases">
        <title>Genome-resolved metagenomics identifies genetic mobility, metabolic interactions, and unexpected diversity in perchlorate-reducing communities.</title>
        <authorList>
            <person name="Barnum T.P."/>
            <person name="Figueroa I.A."/>
            <person name="Carlstrom C.I."/>
            <person name="Lucas L.N."/>
            <person name="Engelbrektson A.L."/>
            <person name="Coates J.D."/>
        </authorList>
    </citation>
    <scope>NUCLEOTIDE SEQUENCE [LARGE SCALE GENOMIC DNA]</scope>
    <source>
        <strain evidence="2">BM706</strain>
    </source>
</reference>
<protein>
    <recommendedName>
        <fullName evidence="1">LysM domain-containing protein</fullName>
    </recommendedName>
</protein>
<dbReference type="InterPro" id="IPR036779">
    <property type="entry name" value="LysM_dom_sf"/>
</dbReference>
<evidence type="ECO:0000259" key="1">
    <source>
        <dbReference type="PROSITE" id="PS51782"/>
    </source>
</evidence>
<dbReference type="Gene3D" id="3.10.350.10">
    <property type="entry name" value="LysM domain"/>
    <property type="match status" value="2"/>
</dbReference>
<organism evidence="2 3">
    <name type="scientific">Muiribacterium halophilum</name>
    <dbReference type="NCBI Taxonomy" id="2053465"/>
    <lineage>
        <taxon>Bacteria</taxon>
        <taxon>Candidatus Muiribacteriota</taxon>
        <taxon>Candidatus Muiribacteriia</taxon>
        <taxon>Candidatus Muiribacteriales</taxon>
        <taxon>Candidatus Muiribacteriaceae</taxon>
        <taxon>Candidatus Muiribacterium</taxon>
    </lineage>
</organism>
<dbReference type="SMART" id="SM00257">
    <property type="entry name" value="LysM"/>
    <property type="match status" value="2"/>
</dbReference>
<gene>
    <name evidence="2" type="ORF">C0601_03235</name>
</gene>
<evidence type="ECO:0000313" key="2">
    <source>
        <dbReference type="EMBL" id="PLX18976.1"/>
    </source>
</evidence>
<comment type="caution">
    <text evidence="2">The sequence shown here is derived from an EMBL/GenBank/DDBJ whole genome shotgun (WGS) entry which is preliminary data.</text>
</comment>
<name>A0A2N5ZJZ6_MUIH1</name>
<dbReference type="SUPFAM" id="SSF54106">
    <property type="entry name" value="LysM domain"/>
    <property type="match status" value="1"/>
</dbReference>
<dbReference type="InterPro" id="IPR018392">
    <property type="entry name" value="LysM"/>
</dbReference>
<dbReference type="AlphaFoldDB" id="A0A2N5ZJZ6"/>
<dbReference type="EMBL" id="PKTG01000044">
    <property type="protein sequence ID" value="PLX18976.1"/>
    <property type="molecule type" value="Genomic_DNA"/>
</dbReference>